<keyword evidence="1" id="KW-0472">Membrane</keyword>
<keyword evidence="1" id="KW-0812">Transmembrane</keyword>
<dbReference type="Proteomes" id="UP000624419">
    <property type="component" value="Unassembled WGS sequence"/>
</dbReference>
<sequence length="247" mass="28044">MKFQPFYGRNEKNIFTIILVFCFGLIIGLFTNLESENAVKLVITIAATFTGAFLAFKFARKNEEAKEHRIDVRAANSSIAQLIRSYNHFNGYKNQFIDPFRDSPFKAFEILPSLGTAQMELQLSIDSLSFIFQKNALLLQQVLEVQDEINSTVELITVRNDLHRNEVQKKMDEASFVHGQTISYSQLNTTLGENLFSTMIGLTETTISSVDSLCGSIEKIIEKLSSTTKEIYPRHSIVRMEKANKPQ</sequence>
<keyword evidence="1" id="KW-1133">Transmembrane helix</keyword>
<reference evidence="2 3" key="1">
    <citation type="submission" date="2020-04" db="EMBL/GenBank/DDBJ databases">
        <title>Salinimonas sp. HHU 13199.</title>
        <authorList>
            <person name="Cui X."/>
            <person name="Zhang D."/>
        </authorList>
    </citation>
    <scope>NUCLEOTIDE SEQUENCE [LARGE SCALE GENOMIC DNA]</scope>
    <source>
        <strain evidence="2 3">HHU 13199</strain>
    </source>
</reference>
<comment type="caution">
    <text evidence="2">The sequence shown here is derived from an EMBL/GenBank/DDBJ whole genome shotgun (WGS) entry which is preliminary data.</text>
</comment>
<organism evidence="2 3">
    <name type="scientific">Salinimonas profundi</name>
    <dbReference type="NCBI Taxonomy" id="2729140"/>
    <lineage>
        <taxon>Bacteria</taxon>
        <taxon>Pseudomonadati</taxon>
        <taxon>Pseudomonadota</taxon>
        <taxon>Gammaproteobacteria</taxon>
        <taxon>Alteromonadales</taxon>
        <taxon>Alteromonadaceae</taxon>
        <taxon>Alteromonas/Salinimonas group</taxon>
        <taxon>Salinimonas</taxon>
    </lineage>
</organism>
<feature type="transmembrane region" description="Helical" evidence="1">
    <location>
        <begin position="39"/>
        <end position="59"/>
    </location>
</feature>
<accession>A0ABR8LQW3</accession>
<dbReference type="RefSeq" id="WP_191025428.1">
    <property type="nucleotide sequence ID" value="NZ_JABBXD010000006.1"/>
</dbReference>
<evidence type="ECO:0000313" key="2">
    <source>
        <dbReference type="EMBL" id="MBD3586474.1"/>
    </source>
</evidence>
<keyword evidence="3" id="KW-1185">Reference proteome</keyword>
<proteinExistence type="predicted"/>
<gene>
    <name evidence="2" type="ORF">HHX48_12070</name>
</gene>
<protein>
    <submittedName>
        <fullName evidence="2">YrzE family protein</fullName>
    </submittedName>
</protein>
<feature type="transmembrane region" description="Helical" evidence="1">
    <location>
        <begin position="12"/>
        <end position="33"/>
    </location>
</feature>
<evidence type="ECO:0000256" key="1">
    <source>
        <dbReference type="SAM" id="Phobius"/>
    </source>
</evidence>
<name>A0ABR8LQW3_9ALTE</name>
<dbReference type="EMBL" id="JABBXD010000006">
    <property type="protein sequence ID" value="MBD3586474.1"/>
    <property type="molecule type" value="Genomic_DNA"/>
</dbReference>
<evidence type="ECO:0000313" key="3">
    <source>
        <dbReference type="Proteomes" id="UP000624419"/>
    </source>
</evidence>